<dbReference type="Proteomes" id="UP001379533">
    <property type="component" value="Chromosome"/>
</dbReference>
<organism evidence="4 5">
    <name type="scientific">Pendulispora brunnea</name>
    <dbReference type="NCBI Taxonomy" id="2905690"/>
    <lineage>
        <taxon>Bacteria</taxon>
        <taxon>Pseudomonadati</taxon>
        <taxon>Myxococcota</taxon>
        <taxon>Myxococcia</taxon>
        <taxon>Myxococcales</taxon>
        <taxon>Sorangiineae</taxon>
        <taxon>Pendulisporaceae</taxon>
        <taxon>Pendulispora</taxon>
    </lineage>
</organism>
<dbReference type="EMBL" id="CP089982">
    <property type="protein sequence ID" value="WXA92465.1"/>
    <property type="molecule type" value="Genomic_DNA"/>
</dbReference>
<protein>
    <submittedName>
        <fullName evidence="4">Thrombospondin type 3 repeat-containing protein</fullName>
    </submittedName>
</protein>
<dbReference type="SUPFAM" id="SSF103647">
    <property type="entry name" value="TSP type-3 repeat"/>
    <property type="match status" value="1"/>
</dbReference>
<evidence type="ECO:0000256" key="1">
    <source>
        <dbReference type="ARBA" id="ARBA00022729"/>
    </source>
</evidence>
<dbReference type="RefSeq" id="WP_394843068.1">
    <property type="nucleotide sequence ID" value="NZ_CP089982.1"/>
</dbReference>
<feature type="compositionally biased region" description="Basic and acidic residues" evidence="2">
    <location>
        <begin position="310"/>
        <end position="319"/>
    </location>
</feature>
<feature type="chain" id="PRO_5046449525" evidence="3">
    <location>
        <begin position="26"/>
        <end position="386"/>
    </location>
</feature>
<feature type="region of interest" description="Disordered" evidence="2">
    <location>
        <begin position="310"/>
        <end position="386"/>
    </location>
</feature>
<accession>A0ABZ2K5P4</accession>
<evidence type="ECO:0000313" key="5">
    <source>
        <dbReference type="Proteomes" id="UP001379533"/>
    </source>
</evidence>
<keyword evidence="5" id="KW-1185">Reference proteome</keyword>
<dbReference type="Pfam" id="PF02412">
    <property type="entry name" value="TSP_3"/>
    <property type="match status" value="1"/>
</dbReference>
<name>A0ABZ2K5P4_9BACT</name>
<dbReference type="InterPro" id="IPR003367">
    <property type="entry name" value="Thrombospondin_3-like_rpt"/>
</dbReference>
<evidence type="ECO:0000313" key="4">
    <source>
        <dbReference type="EMBL" id="WXA92465.1"/>
    </source>
</evidence>
<dbReference type="InterPro" id="IPR028974">
    <property type="entry name" value="TSP_type-3_rpt"/>
</dbReference>
<gene>
    <name evidence="4" type="ORF">LZC95_39200</name>
</gene>
<proteinExistence type="predicted"/>
<sequence>MRSRTALISLIALGAALGTTRPASAEDLPSVDTRTWRPSTDHAANLVLEPVLTPGSWNWNAGAWFHYALHPVDLEPPGTADKVRAVEHAIGADLTLGIGLGRIVALGASVPAVLYQSGQSESLPKTVMGDVGLHSKVTVVSNEQGGFGLALLNNVLVPTGARTGFQGDGSTRVGARILAEYTLLVLGVQASAGYTLRTERRSFGDVRYGDEIPWTFGILMRPGILGVDGDNRQLWELAVHGSLPAGPSGPFGTGDPGSSKLSPMMLALSDRIALGKQRDFSLIAGVDVGLTAAYGVPTLRGIVALSWAPREHDQDHDGVADDVDQCPEIPEDRDGFEDGDGCPEIDDDDDGIVDSEDKCPRVAGVAQPGDKNGCPLPEGKPKSESP</sequence>
<feature type="signal peptide" evidence="3">
    <location>
        <begin position="1"/>
        <end position="25"/>
    </location>
</feature>
<feature type="compositionally biased region" description="Acidic residues" evidence="2">
    <location>
        <begin position="320"/>
        <end position="354"/>
    </location>
</feature>
<reference evidence="4 5" key="1">
    <citation type="submission" date="2021-12" db="EMBL/GenBank/DDBJ databases">
        <title>Discovery of the Pendulisporaceae a myxobacterial family with distinct sporulation behavior and unique specialized metabolism.</title>
        <authorList>
            <person name="Garcia R."/>
            <person name="Popoff A."/>
            <person name="Bader C.D."/>
            <person name="Loehr J."/>
            <person name="Walesch S."/>
            <person name="Walt C."/>
            <person name="Boldt J."/>
            <person name="Bunk B."/>
            <person name="Haeckl F.J.F.P.J."/>
            <person name="Gunesch A.P."/>
            <person name="Birkelbach J."/>
            <person name="Nuebel U."/>
            <person name="Pietschmann T."/>
            <person name="Bach T."/>
            <person name="Mueller R."/>
        </authorList>
    </citation>
    <scope>NUCLEOTIDE SEQUENCE [LARGE SCALE GENOMIC DNA]</scope>
    <source>
        <strain evidence="4 5">MSr12523</strain>
    </source>
</reference>
<keyword evidence="1 3" id="KW-0732">Signal</keyword>
<evidence type="ECO:0000256" key="3">
    <source>
        <dbReference type="SAM" id="SignalP"/>
    </source>
</evidence>
<evidence type="ECO:0000256" key="2">
    <source>
        <dbReference type="SAM" id="MobiDB-lite"/>
    </source>
</evidence>
<dbReference type="Gene3D" id="4.10.1080.10">
    <property type="entry name" value="TSP type-3 repeat"/>
    <property type="match status" value="1"/>
</dbReference>